<reference evidence="1 2" key="1">
    <citation type="submission" date="2018-11" db="EMBL/GenBank/DDBJ databases">
        <title>Rhizobium chutanense sp. nov., isolated from root nodules of Phaseolus vulgaris in China.</title>
        <authorList>
            <person name="Huo Y."/>
        </authorList>
    </citation>
    <scope>NUCLEOTIDE SEQUENCE [LARGE SCALE GENOMIC DNA]</scope>
    <source>
        <strain evidence="1 2">C16</strain>
    </source>
</reference>
<dbReference type="EMBL" id="RJTJ01000001">
    <property type="protein sequence ID" value="RUM09732.1"/>
    <property type="molecule type" value="Genomic_DNA"/>
</dbReference>
<dbReference type="AlphaFoldDB" id="A0A3S0S538"/>
<dbReference type="OrthoDB" id="7594105at2"/>
<sequence>MSRILVADAGPLINFLVIDRADLFGLHPAKIMVTDHVVAEITESYPIQLARLRNALQQGMLYEQAIDQIQMVELFAKLRASGRLGMGECSSIAFSHFTGSSILMDDRQAIKAARELSSDTTIIGSADFIRELIALKHLSIAEADQILLRWAEDHRFRLPFQPFVDCANEEAPFLGHTVRN</sequence>
<evidence type="ECO:0000313" key="1">
    <source>
        <dbReference type="EMBL" id="RUM09732.1"/>
    </source>
</evidence>
<dbReference type="Pfam" id="PF11848">
    <property type="entry name" value="DUF3368"/>
    <property type="match status" value="1"/>
</dbReference>
<organism evidence="1 2">
    <name type="scientific">Rhizobium chutanense</name>
    <dbReference type="NCBI Taxonomy" id="2035448"/>
    <lineage>
        <taxon>Bacteria</taxon>
        <taxon>Pseudomonadati</taxon>
        <taxon>Pseudomonadota</taxon>
        <taxon>Alphaproteobacteria</taxon>
        <taxon>Hyphomicrobiales</taxon>
        <taxon>Rhizobiaceae</taxon>
        <taxon>Rhizobium/Agrobacterium group</taxon>
        <taxon>Rhizobium</taxon>
    </lineage>
</organism>
<protein>
    <submittedName>
        <fullName evidence="1">Uncharacterized protein</fullName>
    </submittedName>
</protein>
<name>A0A3S0S538_9HYPH</name>
<accession>A0A3S0S538</accession>
<gene>
    <name evidence="1" type="ORF">EFR84_00645</name>
</gene>
<comment type="caution">
    <text evidence="1">The sequence shown here is derived from an EMBL/GenBank/DDBJ whole genome shotgun (WGS) entry which is preliminary data.</text>
</comment>
<dbReference type="Proteomes" id="UP000278081">
    <property type="component" value="Unassembled WGS sequence"/>
</dbReference>
<proteinExistence type="predicted"/>
<dbReference type="RefSeq" id="WP_126907218.1">
    <property type="nucleotide sequence ID" value="NZ_ML133748.1"/>
</dbReference>
<evidence type="ECO:0000313" key="2">
    <source>
        <dbReference type="Proteomes" id="UP000278081"/>
    </source>
</evidence>
<dbReference type="InterPro" id="IPR021799">
    <property type="entry name" value="PIN-like_prokaryotic"/>
</dbReference>